<dbReference type="RefSeq" id="WP_317017776.1">
    <property type="nucleotide sequence ID" value="NZ_CP136512.1"/>
</dbReference>
<accession>A0ABZ0EG64</accession>
<dbReference type="EC" id="1.2.1.-" evidence="6"/>
<evidence type="ECO:0000256" key="1">
    <source>
        <dbReference type="ARBA" id="ARBA00009986"/>
    </source>
</evidence>
<dbReference type="Gene3D" id="3.40.605.10">
    <property type="entry name" value="Aldehyde Dehydrogenase, Chain A, domain 1"/>
    <property type="match status" value="1"/>
</dbReference>
<dbReference type="InterPro" id="IPR016162">
    <property type="entry name" value="Ald_DH_N"/>
</dbReference>
<organism evidence="6 7">
    <name type="scientific">Paraburkholderia kirstenboschensis</name>
    <dbReference type="NCBI Taxonomy" id="1245436"/>
    <lineage>
        <taxon>Bacteria</taxon>
        <taxon>Pseudomonadati</taxon>
        <taxon>Pseudomonadota</taxon>
        <taxon>Betaproteobacteria</taxon>
        <taxon>Burkholderiales</taxon>
        <taxon>Burkholderiaceae</taxon>
        <taxon>Paraburkholderia</taxon>
    </lineage>
</organism>
<reference evidence="6 7" key="1">
    <citation type="submission" date="2023-10" db="EMBL/GenBank/DDBJ databases">
        <title>Surface-active antibiotics is a multifunctional adaptation for post-fire microbes.</title>
        <authorList>
            <person name="Liu M.D."/>
            <person name="Du Y."/>
            <person name="Koupaei S.K."/>
            <person name="Kim N.R."/>
            <person name="Zhang W."/>
            <person name="Traxler M.F."/>
        </authorList>
    </citation>
    <scope>NUCLEOTIDE SEQUENCE [LARGE SCALE GENOMIC DNA]</scope>
    <source>
        <strain evidence="6 7">F3</strain>
    </source>
</reference>
<sequence length="490" mass="52059">MTISLSKGELIRENNFIGGLWVPATDGAQFTVTNPATGEVVTNVANSGPADARAATNAAAQAFPMWRDTLPKERAAVLRRWHALILENANSLGELISLEQGKPLAEGRGEVAYGASYVAWFADEATRIYGDIIPQQQRGKRMTAVKEPVGIVAAITPWNFPLAMIARKIAPALAAGCTVVAKPAEDTPLTALALALLAHEAGVPAGVLNVISASRDHAVATVADWLEDSRVRKITFTGSTPVGKYLARESASTLKKLSLELGGNAPFIVFDDADLDAAVTGLLAAKFRNGGQTCVCPNRVYVQDGVYERFAALLSERVAELKVAPATDPAAQIGPMINVRALEKIARHVDDAVRHGARVLTGGNRLPELGPHYFAPTVLADATPDMALCCEETFGPVVPLFRFSDEAEAVQAANDTPFGLASYFYSQDVRRINRVGRQLEAGIVGINEGALASEAAPFGGVKESGYGREGSKYGLDDYLSIKYLCQGGLD</sequence>
<dbReference type="InterPro" id="IPR016160">
    <property type="entry name" value="Ald_DH_CS_CYS"/>
</dbReference>
<evidence type="ECO:0000259" key="5">
    <source>
        <dbReference type="Pfam" id="PF00171"/>
    </source>
</evidence>
<dbReference type="PANTHER" id="PTHR43353">
    <property type="entry name" value="SUCCINATE-SEMIALDEHYDE DEHYDROGENASE, MITOCHONDRIAL"/>
    <property type="match status" value="1"/>
</dbReference>
<gene>
    <name evidence="6" type="ORF">RW095_19690</name>
</gene>
<feature type="domain" description="Aldehyde dehydrogenase" evidence="5">
    <location>
        <begin position="21"/>
        <end position="483"/>
    </location>
</feature>
<proteinExistence type="inferred from homology"/>
<protein>
    <submittedName>
        <fullName evidence="6">NAD-dependent succinate-semialdehyde dehydrogenase</fullName>
        <ecNumber evidence="6">1.2.1.-</ecNumber>
    </submittedName>
</protein>
<dbReference type="PANTHER" id="PTHR43353:SF5">
    <property type="entry name" value="SUCCINATE-SEMIALDEHYDE DEHYDROGENASE, MITOCHONDRIAL"/>
    <property type="match status" value="1"/>
</dbReference>
<name>A0ABZ0EG64_9BURK</name>
<dbReference type="EMBL" id="CP136512">
    <property type="protein sequence ID" value="WOD15500.1"/>
    <property type="molecule type" value="Genomic_DNA"/>
</dbReference>
<dbReference type="PROSITE" id="PS00687">
    <property type="entry name" value="ALDEHYDE_DEHYDR_GLU"/>
    <property type="match status" value="1"/>
</dbReference>
<dbReference type="GO" id="GO:0016491">
    <property type="term" value="F:oxidoreductase activity"/>
    <property type="evidence" value="ECO:0007669"/>
    <property type="project" value="UniProtKB-KW"/>
</dbReference>
<dbReference type="InterPro" id="IPR016161">
    <property type="entry name" value="Ald_DH/histidinol_DH"/>
</dbReference>
<evidence type="ECO:0000256" key="3">
    <source>
        <dbReference type="PROSITE-ProRule" id="PRU10007"/>
    </source>
</evidence>
<dbReference type="PROSITE" id="PS00070">
    <property type="entry name" value="ALDEHYDE_DEHYDR_CYS"/>
    <property type="match status" value="1"/>
</dbReference>
<evidence type="ECO:0000256" key="2">
    <source>
        <dbReference type="ARBA" id="ARBA00023002"/>
    </source>
</evidence>
<dbReference type="SUPFAM" id="SSF53720">
    <property type="entry name" value="ALDH-like"/>
    <property type="match status" value="1"/>
</dbReference>
<dbReference type="Gene3D" id="3.40.309.10">
    <property type="entry name" value="Aldehyde Dehydrogenase, Chain A, domain 2"/>
    <property type="match status" value="1"/>
</dbReference>
<dbReference type="CDD" id="cd07103">
    <property type="entry name" value="ALDH_F5_SSADH_GabD"/>
    <property type="match status" value="1"/>
</dbReference>
<keyword evidence="2 4" id="KW-0560">Oxidoreductase</keyword>
<evidence type="ECO:0000256" key="4">
    <source>
        <dbReference type="RuleBase" id="RU003345"/>
    </source>
</evidence>
<dbReference type="Proteomes" id="UP001302652">
    <property type="component" value="Chromosome 2"/>
</dbReference>
<feature type="active site" evidence="3">
    <location>
        <position position="260"/>
    </location>
</feature>
<dbReference type="InterPro" id="IPR016163">
    <property type="entry name" value="Ald_DH_C"/>
</dbReference>
<evidence type="ECO:0000313" key="6">
    <source>
        <dbReference type="EMBL" id="WOD15500.1"/>
    </source>
</evidence>
<dbReference type="InterPro" id="IPR050740">
    <property type="entry name" value="Aldehyde_DH_Superfamily"/>
</dbReference>
<evidence type="ECO:0000313" key="7">
    <source>
        <dbReference type="Proteomes" id="UP001302652"/>
    </source>
</evidence>
<dbReference type="InterPro" id="IPR015590">
    <property type="entry name" value="Aldehyde_DH_dom"/>
</dbReference>
<keyword evidence="7" id="KW-1185">Reference proteome</keyword>
<comment type="similarity">
    <text evidence="1 4">Belongs to the aldehyde dehydrogenase family.</text>
</comment>
<dbReference type="Pfam" id="PF00171">
    <property type="entry name" value="Aldedh"/>
    <property type="match status" value="1"/>
</dbReference>
<dbReference type="InterPro" id="IPR029510">
    <property type="entry name" value="Ald_DH_CS_GLU"/>
</dbReference>